<sequence length="391" mass="43844">MKILHICAVGSTAQALLRPQIDYFLSHNLSVEIACSPGSEVEELQQQGYIVHPIQIDRQISPVLNLRSIYHLTQLIQKNRYDLVHVHTPIAAVLGRIAAKLAGVKRIVYTAHGFPFHDQSSPSQYQFYFIIEKLAAFITDLILTQNYEDIATAKKLGLCPSEKVCYLGNGVDIDRFKRDRLNSTHQTLLRKSLGIPDSRDLIIGTIGRIIHKKGSGYLIEAAAKLLPHYPNLQVLIIGSQLSSDPEPFHTELIKKIHSLGIEQHVTLTGERQDIPELLGLLDIFVLPTFTHEGLPRSIVEAMSMGLPVVTTDIRGCREAVVHGKTGLIVPPKNSGKLAEALKILLSNYELRQAYGKASRERIEVQYDEELVFKRLNNYYQDLGVYSLCLEQ</sequence>
<evidence type="ECO:0000313" key="3">
    <source>
        <dbReference type="EMBL" id="MBD2563156.1"/>
    </source>
</evidence>
<reference evidence="3 4" key="1">
    <citation type="journal article" date="2020" name="ISME J.">
        <title>Comparative genomics reveals insights into cyanobacterial evolution and habitat adaptation.</title>
        <authorList>
            <person name="Chen M.Y."/>
            <person name="Teng W.K."/>
            <person name="Zhao L."/>
            <person name="Hu C.X."/>
            <person name="Zhou Y.K."/>
            <person name="Han B.P."/>
            <person name="Song L.R."/>
            <person name="Shu W.S."/>
        </authorList>
    </citation>
    <scope>NUCLEOTIDE SEQUENCE [LARGE SCALE GENOMIC DNA]</scope>
    <source>
        <strain evidence="3 4">FACHB-391</strain>
    </source>
</reference>
<dbReference type="EMBL" id="JACJTE010000026">
    <property type="protein sequence ID" value="MBD2563156.1"/>
    <property type="molecule type" value="Genomic_DNA"/>
</dbReference>
<accession>A0ABR8F2N6</accession>
<dbReference type="Pfam" id="PF13477">
    <property type="entry name" value="Glyco_trans_4_2"/>
    <property type="match status" value="1"/>
</dbReference>
<dbReference type="Gene3D" id="3.40.50.2000">
    <property type="entry name" value="Glycogen Phosphorylase B"/>
    <property type="match status" value="2"/>
</dbReference>
<feature type="domain" description="Glycosyltransferase subfamily 4-like N-terminal" evidence="2">
    <location>
        <begin position="5"/>
        <end position="144"/>
    </location>
</feature>
<keyword evidence="4" id="KW-1185">Reference proteome</keyword>
<gene>
    <name evidence="3" type="ORF">H6G95_21555</name>
</gene>
<evidence type="ECO:0000259" key="2">
    <source>
        <dbReference type="Pfam" id="PF13477"/>
    </source>
</evidence>
<comment type="caution">
    <text evidence="3">The sequence shown here is derived from an EMBL/GenBank/DDBJ whole genome shotgun (WGS) entry which is preliminary data.</text>
</comment>
<protein>
    <submittedName>
        <fullName evidence="3">Glycosyltransferase family 4 protein</fullName>
    </submittedName>
</protein>
<evidence type="ECO:0000313" key="4">
    <source>
        <dbReference type="Proteomes" id="UP000604661"/>
    </source>
</evidence>
<dbReference type="InterPro" id="IPR001296">
    <property type="entry name" value="Glyco_trans_1"/>
</dbReference>
<organism evidence="3 4">
    <name type="scientific">Nostoc linckia FACHB-391</name>
    <dbReference type="NCBI Taxonomy" id="2692906"/>
    <lineage>
        <taxon>Bacteria</taxon>
        <taxon>Bacillati</taxon>
        <taxon>Cyanobacteriota</taxon>
        <taxon>Cyanophyceae</taxon>
        <taxon>Nostocales</taxon>
        <taxon>Nostocaceae</taxon>
        <taxon>Nostoc</taxon>
    </lineage>
</organism>
<dbReference type="InterPro" id="IPR028098">
    <property type="entry name" value="Glyco_trans_4-like_N"/>
</dbReference>
<proteinExistence type="predicted"/>
<dbReference type="Proteomes" id="UP000604661">
    <property type="component" value="Unassembled WGS sequence"/>
</dbReference>
<name>A0ABR8F2N6_NOSLI</name>
<dbReference type="Pfam" id="PF00534">
    <property type="entry name" value="Glycos_transf_1"/>
    <property type="match status" value="1"/>
</dbReference>
<dbReference type="RefSeq" id="WP_190895391.1">
    <property type="nucleotide sequence ID" value="NZ_JACJTE010000026.1"/>
</dbReference>
<dbReference type="CDD" id="cd03808">
    <property type="entry name" value="GT4_CapM-like"/>
    <property type="match status" value="1"/>
</dbReference>
<evidence type="ECO:0000259" key="1">
    <source>
        <dbReference type="Pfam" id="PF00534"/>
    </source>
</evidence>
<feature type="domain" description="Glycosyl transferase family 1" evidence="1">
    <location>
        <begin position="193"/>
        <end position="361"/>
    </location>
</feature>
<dbReference type="SUPFAM" id="SSF53756">
    <property type="entry name" value="UDP-Glycosyltransferase/glycogen phosphorylase"/>
    <property type="match status" value="1"/>
</dbReference>
<dbReference type="PANTHER" id="PTHR12526">
    <property type="entry name" value="GLYCOSYLTRANSFERASE"/>
    <property type="match status" value="1"/>
</dbReference>